<dbReference type="VEuPathDB" id="FungiDB:SDRG_11435"/>
<keyword evidence="5" id="KW-1185">Reference proteome</keyword>
<proteinExistence type="predicted"/>
<dbReference type="InterPro" id="IPR013121">
    <property type="entry name" value="Fe_red_NAD-bd_6"/>
</dbReference>
<dbReference type="Pfam" id="PF08030">
    <property type="entry name" value="NAD_binding_6"/>
    <property type="match status" value="1"/>
</dbReference>
<dbReference type="GO" id="GO:0005886">
    <property type="term" value="C:plasma membrane"/>
    <property type="evidence" value="ECO:0007669"/>
    <property type="project" value="TreeGrafter"/>
</dbReference>
<dbReference type="STRING" id="1156394.T0RM16"/>
<dbReference type="OrthoDB" id="436496at2759"/>
<gene>
    <name evidence="4" type="ORF">SDRG_11435</name>
</gene>
<dbReference type="RefSeq" id="XP_008615700.1">
    <property type="nucleotide sequence ID" value="XM_008617478.1"/>
</dbReference>
<name>T0RM16_SAPDV</name>
<keyword evidence="2" id="KW-1133">Transmembrane helix</keyword>
<dbReference type="Gene3D" id="3.40.50.80">
    <property type="entry name" value="Nucleotide-binding domain of ferredoxin-NADP reductase (FNR) module"/>
    <property type="match status" value="1"/>
</dbReference>
<dbReference type="EMBL" id="JH767172">
    <property type="protein sequence ID" value="EQC30962.1"/>
    <property type="molecule type" value="Genomic_DNA"/>
</dbReference>
<keyword evidence="2" id="KW-0812">Transmembrane</keyword>
<dbReference type="InParanoid" id="T0RM16"/>
<feature type="transmembrane region" description="Helical" evidence="2">
    <location>
        <begin position="21"/>
        <end position="51"/>
    </location>
</feature>
<evidence type="ECO:0000259" key="3">
    <source>
        <dbReference type="Pfam" id="PF08030"/>
    </source>
</evidence>
<sequence>MAVMSLPVIRRRSYATFKAAHFLFVPATLFAVLHWGPIIAWVFMTMVLYIANKVLSAAFTSAPVAVVRAVAHDHVHACEGRSRCQDWNHLARCGEDINGVTELVLATATTYAPVAPVSITSAPVTTPETLAVHIKVQGHWTRQLHAYVAQCTLAETDPILYADTVSSRRGLHPAPFDTLVFVAGGIGVTPLLGLLVDAVHATPAKAMHLVWHVRDVRLLHQFESVLDNVVAKAPRLHLHVTQAASEAIDVLAETTTTVFDRGLPRRMWVE</sequence>
<evidence type="ECO:0000313" key="5">
    <source>
        <dbReference type="Proteomes" id="UP000030762"/>
    </source>
</evidence>
<dbReference type="AlphaFoldDB" id="T0RM16"/>
<feature type="domain" description="Ferric reductase NAD binding" evidence="3">
    <location>
        <begin position="176"/>
        <end position="245"/>
    </location>
</feature>
<dbReference type="InterPro" id="IPR050369">
    <property type="entry name" value="RBOH/FRE"/>
</dbReference>
<protein>
    <recommendedName>
        <fullName evidence="3">Ferric reductase NAD binding domain-containing protein</fullName>
    </recommendedName>
</protein>
<dbReference type="InterPro" id="IPR039261">
    <property type="entry name" value="FNR_nucleotide-bd"/>
</dbReference>
<dbReference type="PANTHER" id="PTHR11972">
    <property type="entry name" value="NADPH OXIDASE"/>
    <property type="match status" value="1"/>
</dbReference>
<dbReference type="GO" id="GO:0016491">
    <property type="term" value="F:oxidoreductase activity"/>
    <property type="evidence" value="ECO:0007669"/>
    <property type="project" value="UniProtKB-KW"/>
</dbReference>
<dbReference type="SUPFAM" id="SSF52343">
    <property type="entry name" value="Ferredoxin reductase-like, C-terminal NADP-linked domain"/>
    <property type="match status" value="1"/>
</dbReference>
<dbReference type="PANTHER" id="PTHR11972:SF193">
    <property type="entry name" value="FAD-BINDING FR-TYPE DOMAIN-CONTAINING PROTEIN"/>
    <property type="match status" value="1"/>
</dbReference>
<reference evidence="4 5" key="1">
    <citation type="submission" date="2012-04" db="EMBL/GenBank/DDBJ databases">
        <title>The Genome Sequence of Saprolegnia declina VS20.</title>
        <authorList>
            <consortium name="The Broad Institute Genome Sequencing Platform"/>
            <person name="Russ C."/>
            <person name="Nusbaum C."/>
            <person name="Tyler B."/>
            <person name="van West P."/>
            <person name="Dieguez-Uribeondo J."/>
            <person name="de Bruijn I."/>
            <person name="Tripathy S."/>
            <person name="Jiang R."/>
            <person name="Young S.K."/>
            <person name="Zeng Q."/>
            <person name="Gargeya S."/>
            <person name="Fitzgerald M."/>
            <person name="Haas B."/>
            <person name="Abouelleil A."/>
            <person name="Alvarado L."/>
            <person name="Arachchi H.M."/>
            <person name="Berlin A."/>
            <person name="Chapman S.B."/>
            <person name="Goldberg J."/>
            <person name="Griggs A."/>
            <person name="Gujja S."/>
            <person name="Hansen M."/>
            <person name="Howarth C."/>
            <person name="Imamovic A."/>
            <person name="Larimer J."/>
            <person name="McCowen C."/>
            <person name="Montmayeur A."/>
            <person name="Murphy C."/>
            <person name="Neiman D."/>
            <person name="Pearson M."/>
            <person name="Priest M."/>
            <person name="Roberts A."/>
            <person name="Saif S."/>
            <person name="Shea T."/>
            <person name="Sisk P."/>
            <person name="Sykes S."/>
            <person name="Wortman J."/>
            <person name="Nusbaum C."/>
            <person name="Birren B."/>
        </authorList>
    </citation>
    <scope>NUCLEOTIDE SEQUENCE [LARGE SCALE GENOMIC DNA]</scope>
    <source>
        <strain evidence="4 5">VS20</strain>
    </source>
</reference>
<accession>T0RM16</accession>
<evidence type="ECO:0000256" key="2">
    <source>
        <dbReference type="SAM" id="Phobius"/>
    </source>
</evidence>
<dbReference type="Proteomes" id="UP000030762">
    <property type="component" value="Unassembled WGS sequence"/>
</dbReference>
<dbReference type="GeneID" id="19952162"/>
<dbReference type="eggNOG" id="KOG0039">
    <property type="taxonomic scope" value="Eukaryota"/>
</dbReference>
<keyword evidence="1" id="KW-0560">Oxidoreductase</keyword>
<keyword evidence="2" id="KW-0472">Membrane</keyword>
<dbReference type="CDD" id="cd06186">
    <property type="entry name" value="NOX_Duox_like_FAD_NADP"/>
    <property type="match status" value="1"/>
</dbReference>
<evidence type="ECO:0000256" key="1">
    <source>
        <dbReference type="ARBA" id="ARBA00023002"/>
    </source>
</evidence>
<evidence type="ECO:0000313" key="4">
    <source>
        <dbReference type="EMBL" id="EQC30962.1"/>
    </source>
</evidence>
<dbReference type="OMA" id="CATHTDI"/>
<organism evidence="4 5">
    <name type="scientific">Saprolegnia diclina (strain VS20)</name>
    <dbReference type="NCBI Taxonomy" id="1156394"/>
    <lineage>
        <taxon>Eukaryota</taxon>
        <taxon>Sar</taxon>
        <taxon>Stramenopiles</taxon>
        <taxon>Oomycota</taxon>
        <taxon>Saprolegniomycetes</taxon>
        <taxon>Saprolegniales</taxon>
        <taxon>Saprolegniaceae</taxon>
        <taxon>Saprolegnia</taxon>
    </lineage>
</organism>